<organism evidence="2 3">
    <name type="scientific">Algoriphagus winogradskyi</name>
    <dbReference type="NCBI Taxonomy" id="237017"/>
    <lineage>
        <taxon>Bacteria</taxon>
        <taxon>Pseudomonadati</taxon>
        <taxon>Bacteroidota</taxon>
        <taxon>Cytophagia</taxon>
        <taxon>Cytophagales</taxon>
        <taxon>Cyclobacteriaceae</taxon>
        <taxon>Algoriphagus</taxon>
    </lineage>
</organism>
<reference evidence="2 3" key="1">
    <citation type="submission" date="2017-05" db="EMBL/GenBank/DDBJ databases">
        <authorList>
            <person name="Varghese N."/>
            <person name="Submissions S."/>
        </authorList>
    </citation>
    <scope>NUCLEOTIDE SEQUENCE [LARGE SCALE GENOMIC DNA]</scope>
    <source>
        <strain evidence="2 3">DSM 15360</strain>
    </source>
</reference>
<dbReference type="Proteomes" id="UP001157915">
    <property type="component" value="Unassembled WGS sequence"/>
</dbReference>
<feature type="transmembrane region" description="Helical" evidence="1">
    <location>
        <begin position="42"/>
        <end position="60"/>
    </location>
</feature>
<evidence type="ECO:0008006" key="4">
    <source>
        <dbReference type="Google" id="ProtNLM"/>
    </source>
</evidence>
<gene>
    <name evidence="2" type="ORF">SAMN06265367_101667</name>
</gene>
<keyword evidence="1" id="KW-1133">Transmembrane helix</keyword>
<proteinExistence type="predicted"/>
<evidence type="ECO:0000313" key="3">
    <source>
        <dbReference type="Proteomes" id="UP001157915"/>
    </source>
</evidence>
<name>A0ABY1NF05_9BACT</name>
<accession>A0ABY1NF05</accession>
<evidence type="ECO:0000256" key="1">
    <source>
        <dbReference type="SAM" id="Phobius"/>
    </source>
</evidence>
<comment type="caution">
    <text evidence="2">The sequence shown here is derived from an EMBL/GenBank/DDBJ whole genome shotgun (WGS) entry which is preliminary data.</text>
</comment>
<evidence type="ECO:0000313" key="2">
    <source>
        <dbReference type="EMBL" id="SMP07933.1"/>
    </source>
</evidence>
<sequence>MIQFEPLISWTWAWLFAVAICVILCVQLFWILKKNLSSSRKAIRMALNFLFGLLLIAYIFQPTWTSNLPEEAILLYSSELPKDEIGFWKDSLKVKRTKQISKFQGDGNPVYLLGSDFSEQDLLGLWNKDIQWVTDSERGSITYLNWKGILRKGEMQVVKGRIESTDTLRLSLAQQGELLAETIIEANSGIFEFEFPAQVVGRNALDLMMNDSLLGRVNFFVQPSKPIQYKLQFAFPDAEIRTLTQYLINSGEQVNEQIAISKNAVIRSGNSEPDSLQFLIIDPAQLSKKSTLDAIDQGASVLVMNGNEVNNDVSAINKAFGTNFKVKRTSNEESRVIDEDLGGAPYEFESIIAQKLLFDNAFAVQQIGNAKVGLSLLESTFPIKLAGDSLRYQAIWQQILGAMLPQESGAVELNQPVFGGLQAEIQINEEESIADFIAIESDSVFLQPSLVNPFSRTGRFVSLDSGWVSLADSLEFYSYAAGEWPSLRATKLRADFLTMYSNKDTSSTINNSKEKISDWLWFGMFLLVLTLIWLEPKVLN</sequence>
<protein>
    <recommendedName>
        <fullName evidence="4">Aerotolerance regulator N-terminal domain-containing protein</fullName>
    </recommendedName>
</protein>
<keyword evidence="3" id="KW-1185">Reference proteome</keyword>
<keyword evidence="1" id="KW-0472">Membrane</keyword>
<feature type="transmembrane region" description="Helical" evidence="1">
    <location>
        <begin position="12"/>
        <end position="30"/>
    </location>
</feature>
<dbReference type="EMBL" id="FXUA01000001">
    <property type="protein sequence ID" value="SMP07933.1"/>
    <property type="molecule type" value="Genomic_DNA"/>
</dbReference>
<keyword evidence="1" id="KW-0812">Transmembrane</keyword>